<organism evidence="1 2">
    <name type="scientific">Teichococcus vastitatis</name>
    <dbReference type="NCBI Taxonomy" id="2307076"/>
    <lineage>
        <taxon>Bacteria</taxon>
        <taxon>Pseudomonadati</taxon>
        <taxon>Pseudomonadota</taxon>
        <taxon>Alphaproteobacteria</taxon>
        <taxon>Acetobacterales</taxon>
        <taxon>Roseomonadaceae</taxon>
        <taxon>Roseomonas</taxon>
    </lineage>
</organism>
<dbReference type="EMBL" id="JALBUU010000125">
    <property type="protein sequence ID" value="MCI0756700.1"/>
    <property type="molecule type" value="Genomic_DNA"/>
</dbReference>
<protein>
    <submittedName>
        <fullName evidence="1">Uncharacterized protein</fullName>
    </submittedName>
</protein>
<gene>
    <name evidence="1" type="ORF">MON41_23985</name>
</gene>
<dbReference type="RefSeq" id="WP_241794002.1">
    <property type="nucleotide sequence ID" value="NZ_JALBUU010000125.1"/>
</dbReference>
<keyword evidence="2" id="KW-1185">Reference proteome</keyword>
<sequence length="90" mass="10202">MHIQKTVESVIAELKSRPQFADKPHTTPLNAGSFLELVRRTSEAYAYCERKLGPRGGLWASHMIMDIEPNCSVFFFVDVQEAVLFKLSSE</sequence>
<proteinExistence type="predicted"/>
<comment type="caution">
    <text evidence="1">The sequence shown here is derived from an EMBL/GenBank/DDBJ whole genome shotgun (WGS) entry which is preliminary data.</text>
</comment>
<dbReference type="Proteomes" id="UP001201985">
    <property type="component" value="Unassembled WGS sequence"/>
</dbReference>
<reference evidence="1 2" key="1">
    <citation type="submission" date="2022-03" db="EMBL/GenBank/DDBJ databases">
        <title>Complete genome analysis of Roseomonas KG 17.1 : a prolific producer of plant growth promoters.</title>
        <authorList>
            <person name="Saadouli I."/>
            <person name="Najjari A."/>
            <person name="Mosbah A."/>
            <person name="Ouzari H.I."/>
        </authorList>
    </citation>
    <scope>NUCLEOTIDE SEQUENCE [LARGE SCALE GENOMIC DNA]</scope>
    <source>
        <strain evidence="1 2">KG17-1</strain>
    </source>
</reference>
<accession>A0ABS9WCT0</accession>
<evidence type="ECO:0000313" key="2">
    <source>
        <dbReference type="Proteomes" id="UP001201985"/>
    </source>
</evidence>
<name>A0ABS9WCT0_9PROT</name>
<evidence type="ECO:0000313" key="1">
    <source>
        <dbReference type="EMBL" id="MCI0756700.1"/>
    </source>
</evidence>